<dbReference type="RefSeq" id="WP_058299543.1">
    <property type="nucleotide sequence ID" value="NZ_FMAU01000005.1"/>
</dbReference>
<evidence type="ECO:0000259" key="1">
    <source>
        <dbReference type="PROSITE" id="PS50943"/>
    </source>
</evidence>
<dbReference type="InterPro" id="IPR010982">
    <property type="entry name" value="Lambda_DNA-bd_dom_sf"/>
</dbReference>
<dbReference type="InterPro" id="IPR001387">
    <property type="entry name" value="Cro/C1-type_HTH"/>
</dbReference>
<evidence type="ECO:0000313" key="3">
    <source>
        <dbReference type="Proteomes" id="UP000181997"/>
    </source>
</evidence>
<reference evidence="3" key="1">
    <citation type="submission" date="2016-08" db="EMBL/GenBank/DDBJ databases">
        <authorList>
            <person name="Varghese N."/>
            <person name="Submissions Spin"/>
        </authorList>
    </citation>
    <scope>NUCLEOTIDE SEQUENCE [LARGE SCALE GENOMIC DNA]</scope>
    <source>
        <strain evidence="3">SGD-1123</strain>
    </source>
</reference>
<dbReference type="Pfam" id="PF18768">
    <property type="entry name" value="RNPP_C"/>
    <property type="match status" value="1"/>
</dbReference>
<dbReference type="PROSITE" id="PS50943">
    <property type="entry name" value="HTH_CROC1"/>
    <property type="match status" value="1"/>
</dbReference>
<feature type="domain" description="HTH cro/C1-type" evidence="1">
    <location>
        <begin position="10"/>
        <end position="63"/>
    </location>
</feature>
<dbReference type="InterPro" id="IPR011990">
    <property type="entry name" value="TPR-like_helical_dom_sf"/>
</dbReference>
<dbReference type="InterPro" id="IPR041315">
    <property type="entry name" value="PlcR_TPR"/>
</dbReference>
<dbReference type="AlphaFoldDB" id="A0A0V8HBJ2"/>
<dbReference type="InterPro" id="IPR053163">
    <property type="entry name" value="HTH-type_regulator_Rgg"/>
</dbReference>
<dbReference type="Pfam" id="PF01381">
    <property type="entry name" value="HTH_3"/>
    <property type="match status" value="1"/>
</dbReference>
<dbReference type="Proteomes" id="UP000181997">
    <property type="component" value="Unassembled WGS sequence"/>
</dbReference>
<protein>
    <submittedName>
        <fullName evidence="2">Tetratricopeptide repeat-containing protein</fullName>
    </submittedName>
</protein>
<dbReference type="PANTHER" id="PTHR37038">
    <property type="entry name" value="TRANSCRIPTIONAL REGULATOR-RELATED"/>
    <property type="match status" value="1"/>
</dbReference>
<dbReference type="SUPFAM" id="SSF48452">
    <property type="entry name" value="TPR-like"/>
    <property type="match status" value="1"/>
</dbReference>
<organism evidence="2 3">
    <name type="scientific">[Bacillus] enclensis</name>
    <dbReference type="NCBI Taxonomy" id="1402860"/>
    <lineage>
        <taxon>Bacteria</taxon>
        <taxon>Bacillati</taxon>
        <taxon>Bacillota</taxon>
        <taxon>Bacilli</taxon>
        <taxon>Bacillales</taxon>
        <taxon>Bacillaceae</taxon>
        <taxon>Rossellomorea</taxon>
    </lineage>
</organism>
<proteinExistence type="predicted"/>
<dbReference type="CDD" id="cd00093">
    <property type="entry name" value="HTH_XRE"/>
    <property type="match status" value="1"/>
</dbReference>
<dbReference type="Gene3D" id="1.25.40.10">
    <property type="entry name" value="Tetratricopeptide repeat domain"/>
    <property type="match status" value="1"/>
</dbReference>
<name>A0A0V8HBJ2_9BACI</name>
<evidence type="ECO:0000313" key="2">
    <source>
        <dbReference type="EMBL" id="SCC27605.1"/>
    </source>
</evidence>
<gene>
    <name evidence="2" type="ORF">GA0061094_3609</name>
</gene>
<dbReference type="EMBL" id="FMAU01000005">
    <property type="protein sequence ID" value="SCC27605.1"/>
    <property type="molecule type" value="Genomic_DNA"/>
</dbReference>
<accession>A0A0V8HBJ2</accession>
<dbReference type="PANTHER" id="PTHR37038:SF14">
    <property type="entry name" value="TRANSCRIPTIONAL ACTIVATOR"/>
    <property type="match status" value="1"/>
</dbReference>
<dbReference type="GO" id="GO:0003677">
    <property type="term" value="F:DNA binding"/>
    <property type="evidence" value="ECO:0007669"/>
    <property type="project" value="InterPro"/>
</dbReference>
<dbReference type="OrthoDB" id="1150409at2"/>
<dbReference type="SMART" id="SM00530">
    <property type="entry name" value="HTH_XRE"/>
    <property type="match status" value="1"/>
</dbReference>
<keyword evidence="3" id="KW-1185">Reference proteome</keyword>
<sequence>MDYSLIGTKINELRKVVGLTQGELAEGICTQALISRIEKGDIFPSSTTLYQISRKLGVDVNYFFEIGTTPRLDYIKEVERQLRKLRIQLRYEEMVEVIWAEEKNPIFFKDDYNLQLLLWHRGIYTFEIEKQRETAITIFWEAFHLTYDSKKALSEREMEILLSIGAMELTGENYEKALEIYNKVRQGLKKFDQLNDKSIKTRMLYNIARVQTRLGNYEESTARCQEAIRWCLEEENLYGLGQLHYQIGYNYELEGQFEKALDYLEKSILIFEMVQDDQHMPYLVKKKEEILSKLDVQEGI</sequence>
<dbReference type="InterPro" id="IPR019734">
    <property type="entry name" value="TPR_rpt"/>
</dbReference>
<dbReference type="SMART" id="SM00028">
    <property type="entry name" value="TPR"/>
    <property type="match status" value="3"/>
</dbReference>
<dbReference type="SUPFAM" id="SSF47413">
    <property type="entry name" value="lambda repressor-like DNA-binding domains"/>
    <property type="match status" value="1"/>
</dbReference>